<keyword evidence="3" id="KW-0050">Antiport</keyword>
<dbReference type="GO" id="GO:0042910">
    <property type="term" value="F:xenobiotic transmembrane transporter activity"/>
    <property type="evidence" value="ECO:0007669"/>
    <property type="project" value="InterPro"/>
</dbReference>
<dbReference type="PANTHER" id="PTHR43298:SF2">
    <property type="entry name" value="FMN_FAD EXPORTER YEEO-RELATED"/>
    <property type="match status" value="1"/>
</dbReference>
<dbReference type="RefSeq" id="WP_235956867.1">
    <property type="nucleotide sequence ID" value="NZ_BLTE01000005.1"/>
</dbReference>
<organism evidence="11 12">
    <name type="scientific">Fundidesulfovibrio magnetotacticus</name>
    <dbReference type="NCBI Taxonomy" id="2730080"/>
    <lineage>
        <taxon>Bacteria</taxon>
        <taxon>Pseudomonadati</taxon>
        <taxon>Thermodesulfobacteriota</taxon>
        <taxon>Desulfovibrionia</taxon>
        <taxon>Desulfovibrionales</taxon>
        <taxon>Desulfovibrionaceae</taxon>
        <taxon>Fundidesulfovibrio</taxon>
    </lineage>
</organism>
<dbReference type="InterPro" id="IPR048279">
    <property type="entry name" value="MdtK-like"/>
</dbReference>
<comment type="subcellular location">
    <subcellularLocation>
        <location evidence="1">Cell membrane</location>
        <topology evidence="1">Multi-pass membrane protein</topology>
    </subcellularLocation>
</comment>
<evidence type="ECO:0000313" key="12">
    <source>
        <dbReference type="Proteomes" id="UP000494245"/>
    </source>
</evidence>
<evidence type="ECO:0000256" key="6">
    <source>
        <dbReference type="ARBA" id="ARBA00022989"/>
    </source>
</evidence>
<dbReference type="InterPro" id="IPR002528">
    <property type="entry name" value="MATE_fam"/>
</dbReference>
<keyword evidence="5 10" id="KW-0812">Transmembrane</keyword>
<feature type="transmembrane region" description="Helical" evidence="10">
    <location>
        <begin position="130"/>
        <end position="152"/>
    </location>
</feature>
<evidence type="ECO:0000256" key="9">
    <source>
        <dbReference type="ARBA" id="ARBA00031636"/>
    </source>
</evidence>
<evidence type="ECO:0000256" key="10">
    <source>
        <dbReference type="SAM" id="Phobius"/>
    </source>
</evidence>
<keyword evidence="4" id="KW-1003">Cell membrane</keyword>
<feature type="transmembrane region" description="Helical" evidence="10">
    <location>
        <begin position="20"/>
        <end position="41"/>
    </location>
</feature>
<keyword evidence="2" id="KW-0813">Transport</keyword>
<reference evidence="11 12" key="1">
    <citation type="submission" date="2020-04" db="EMBL/GenBank/DDBJ databases">
        <authorList>
            <consortium name="Desulfovibrio sp. FSS-1 genome sequencing consortium"/>
            <person name="Shimoshige H."/>
            <person name="Kobayashi H."/>
            <person name="Maekawa T."/>
        </authorList>
    </citation>
    <scope>NUCLEOTIDE SEQUENCE [LARGE SCALE GENOMIC DNA]</scope>
    <source>
        <strain evidence="11 12">SIID29052-01</strain>
    </source>
</reference>
<evidence type="ECO:0000256" key="3">
    <source>
        <dbReference type="ARBA" id="ARBA00022449"/>
    </source>
</evidence>
<evidence type="ECO:0000256" key="7">
    <source>
        <dbReference type="ARBA" id="ARBA00023065"/>
    </source>
</evidence>
<proteinExistence type="predicted"/>
<dbReference type="GO" id="GO:0006811">
    <property type="term" value="P:monoatomic ion transport"/>
    <property type="evidence" value="ECO:0007669"/>
    <property type="project" value="UniProtKB-KW"/>
</dbReference>
<dbReference type="GO" id="GO:0015297">
    <property type="term" value="F:antiporter activity"/>
    <property type="evidence" value="ECO:0007669"/>
    <property type="project" value="UniProtKB-KW"/>
</dbReference>
<name>A0A6V8LST0_9BACT</name>
<evidence type="ECO:0000256" key="1">
    <source>
        <dbReference type="ARBA" id="ARBA00004651"/>
    </source>
</evidence>
<dbReference type="Proteomes" id="UP000494245">
    <property type="component" value="Unassembled WGS sequence"/>
</dbReference>
<dbReference type="CDD" id="cd13137">
    <property type="entry name" value="MATE_NorM_like"/>
    <property type="match status" value="1"/>
</dbReference>
<keyword evidence="8 10" id="KW-0472">Membrane</keyword>
<dbReference type="AlphaFoldDB" id="A0A6V8LST0"/>
<dbReference type="EMBL" id="BLTE01000005">
    <property type="protein sequence ID" value="GFK93641.1"/>
    <property type="molecule type" value="Genomic_DNA"/>
</dbReference>
<evidence type="ECO:0000256" key="5">
    <source>
        <dbReference type="ARBA" id="ARBA00022692"/>
    </source>
</evidence>
<accession>A0A6V8LST0</accession>
<dbReference type="InterPro" id="IPR050222">
    <property type="entry name" value="MATE_MdtK"/>
</dbReference>
<dbReference type="GO" id="GO:0005886">
    <property type="term" value="C:plasma membrane"/>
    <property type="evidence" value="ECO:0007669"/>
    <property type="project" value="UniProtKB-SubCell"/>
</dbReference>
<comment type="caution">
    <text evidence="11">The sequence shown here is derived from an EMBL/GenBank/DDBJ whole genome shotgun (WGS) entry which is preliminary data.</text>
</comment>
<feature type="transmembrane region" description="Helical" evidence="10">
    <location>
        <begin position="85"/>
        <end position="110"/>
    </location>
</feature>
<evidence type="ECO:0000256" key="8">
    <source>
        <dbReference type="ARBA" id="ARBA00023136"/>
    </source>
</evidence>
<feature type="transmembrane region" description="Helical" evidence="10">
    <location>
        <begin position="387"/>
        <end position="408"/>
    </location>
</feature>
<keyword evidence="6 10" id="KW-1133">Transmembrane helix</keyword>
<evidence type="ECO:0000256" key="2">
    <source>
        <dbReference type="ARBA" id="ARBA00022448"/>
    </source>
</evidence>
<dbReference type="NCBIfam" id="TIGR00797">
    <property type="entry name" value="matE"/>
    <property type="match status" value="1"/>
</dbReference>
<dbReference type="PANTHER" id="PTHR43298">
    <property type="entry name" value="MULTIDRUG RESISTANCE PROTEIN NORM-RELATED"/>
    <property type="match status" value="1"/>
</dbReference>
<dbReference type="PIRSF" id="PIRSF006603">
    <property type="entry name" value="DinF"/>
    <property type="match status" value="1"/>
</dbReference>
<feature type="transmembrane region" description="Helical" evidence="10">
    <location>
        <begin position="359"/>
        <end position="380"/>
    </location>
</feature>
<gene>
    <name evidence="11" type="primary">yeeO</name>
    <name evidence="11" type="ORF">NNJEOMEG_01475</name>
</gene>
<sequence length="459" mass="48970">MNVDLARPYRSIWALTWPQLLMMVFQFLIGVADVAVCARIGREAQAAMGLVSQAMFLFLTVAIAVSNGSVAALTQSLGAGRALRAARYAGLCLFSGLGLGVAVFAAGFGLEGPFLKLLNVPGEMLAPTREILGIFLWLLPVNYLFLVSNAVLRSHKIVMAPLLAVGVGCAVNAVLDYGLGLGLWGLPALGVAGVAWATVGSMTLGLCCNLVWLRRAGILSRSMLAPWRWTRVAWRYVFRVAWPSGLMQVVWHSGYTVLLAIAGGLPSGGVEALAAFAAGSRVESGIFLPAFAFNMSASILVGHALGQGNPAEARRMGFRVLGLGVAAMSLMALCLWPFLPSISAVFAPDAGVAAEARLYLVYNLLAVPFTCTGMILAGALTGAGATVYNLIVFGASIWGVRLPVAWWLGWRAWGTAEGVWLSMLVSQVFQALALLAVYRFRDWARFSMIKPRTEREKSL</sequence>
<feature type="transmembrane region" description="Helical" evidence="10">
    <location>
        <begin position="187"/>
        <end position="212"/>
    </location>
</feature>
<reference evidence="11 12" key="2">
    <citation type="submission" date="2020-05" db="EMBL/GenBank/DDBJ databases">
        <title>Draft genome sequence of Desulfovibrio sp. strainFSS-1.</title>
        <authorList>
            <person name="Shimoshige H."/>
            <person name="Kobayashi H."/>
            <person name="Maekawa T."/>
        </authorList>
    </citation>
    <scope>NUCLEOTIDE SEQUENCE [LARGE SCALE GENOMIC DNA]</scope>
    <source>
        <strain evidence="11 12">SIID29052-01</strain>
    </source>
</reference>
<evidence type="ECO:0000313" key="11">
    <source>
        <dbReference type="EMBL" id="GFK93641.1"/>
    </source>
</evidence>
<feature type="transmembrane region" description="Helical" evidence="10">
    <location>
        <begin position="420"/>
        <end position="440"/>
    </location>
</feature>
<feature type="transmembrane region" description="Helical" evidence="10">
    <location>
        <begin position="157"/>
        <end position="175"/>
    </location>
</feature>
<evidence type="ECO:0000256" key="4">
    <source>
        <dbReference type="ARBA" id="ARBA00022475"/>
    </source>
</evidence>
<feature type="transmembrane region" description="Helical" evidence="10">
    <location>
        <begin position="318"/>
        <end position="339"/>
    </location>
</feature>
<keyword evidence="12" id="KW-1185">Reference proteome</keyword>
<feature type="transmembrane region" description="Helical" evidence="10">
    <location>
        <begin position="286"/>
        <end position="306"/>
    </location>
</feature>
<feature type="transmembrane region" description="Helical" evidence="10">
    <location>
        <begin position="53"/>
        <end position="73"/>
    </location>
</feature>
<keyword evidence="7" id="KW-0406">Ion transport</keyword>
<protein>
    <recommendedName>
        <fullName evidence="9">Multidrug-efflux transporter</fullName>
    </recommendedName>
</protein>
<dbReference type="Pfam" id="PF01554">
    <property type="entry name" value="MatE"/>
    <property type="match status" value="2"/>
</dbReference>